<dbReference type="EMBL" id="SWLG01000001">
    <property type="protein sequence ID" value="TLS39420.1"/>
    <property type="molecule type" value="Genomic_DNA"/>
</dbReference>
<dbReference type="OrthoDB" id="9790810at2"/>
<dbReference type="PANTHER" id="PTHR34108:SF1">
    <property type="entry name" value="SEPTUM SITE-DETERMINING PROTEIN MINC"/>
    <property type="match status" value="1"/>
</dbReference>
<dbReference type="Pfam" id="PF03775">
    <property type="entry name" value="MinC_C"/>
    <property type="match status" value="1"/>
</dbReference>
<keyword evidence="4 6" id="KW-0131">Cell cycle</keyword>
<dbReference type="Gene3D" id="2.160.20.70">
    <property type="match status" value="1"/>
</dbReference>
<dbReference type="RefSeq" id="WP_138123252.1">
    <property type="nucleotide sequence ID" value="NZ_SWLG01000001.1"/>
</dbReference>
<dbReference type="InterPro" id="IPR036145">
    <property type="entry name" value="MinC_C_sf"/>
</dbReference>
<evidence type="ECO:0000313" key="9">
    <source>
        <dbReference type="EMBL" id="TLS39420.1"/>
    </source>
</evidence>
<comment type="function">
    <text evidence="6">Cell division inhibitor that blocks the formation of polar Z ring septums. Rapidly oscillates between the poles of the cell to destabilize FtsZ filaments that have formed before they mature into polar Z rings. Prevents FtsZ polymerization.</text>
</comment>
<dbReference type="InterPro" id="IPR016098">
    <property type="entry name" value="CAP/MinC_C"/>
</dbReference>
<evidence type="ECO:0000259" key="7">
    <source>
        <dbReference type="Pfam" id="PF03775"/>
    </source>
</evidence>
<dbReference type="Gene3D" id="3.30.160.540">
    <property type="match status" value="1"/>
</dbReference>
<name>A0A5R9FB19_9BACL</name>
<proteinExistence type="inferred from homology"/>
<dbReference type="GO" id="GO:0000902">
    <property type="term" value="P:cell morphogenesis"/>
    <property type="evidence" value="ECO:0007669"/>
    <property type="project" value="InterPro"/>
</dbReference>
<sequence>MAQKQHYVVIKGTKEGLNLVLDDTCSFQDLLGEIKEKLSTQHVKNTDGQSITVHLKIGNRYLTESQEKQIRSLIQNNKSLAVETIESNVITKKQADEERKNTQIVSVSKIIRSGQVLEIQGDLLLVGDVNPGGTVKATGNIFIMGSLKGIAHAGANGNRDAVVSASVMEPSQLRIADLVRRAPDQQVSHKEETECAFIGENQEEIVVDRVQVLTKIRPNLTRL</sequence>
<keyword evidence="3 6" id="KW-0717">Septation</keyword>
<evidence type="ECO:0000256" key="6">
    <source>
        <dbReference type="HAMAP-Rule" id="MF_00267"/>
    </source>
</evidence>
<feature type="domain" description="Septum site-determining protein MinC N-terminal" evidence="8">
    <location>
        <begin position="8"/>
        <end position="85"/>
    </location>
</feature>
<protein>
    <recommendedName>
        <fullName evidence="6">Probable septum site-determining protein MinC</fullName>
    </recommendedName>
</protein>
<dbReference type="GO" id="GO:1901891">
    <property type="term" value="P:regulation of cell septum assembly"/>
    <property type="evidence" value="ECO:0007669"/>
    <property type="project" value="InterPro"/>
</dbReference>
<evidence type="ECO:0000256" key="1">
    <source>
        <dbReference type="ARBA" id="ARBA00006291"/>
    </source>
</evidence>
<gene>
    <name evidence="6 9" type="primary">minC</name>
    <name evidence="9" type="ORF">FCL54_02760</name>
</gene>
<dbReference type="NCBIfam" id="TIGR01222">
    <property type="entry name" value="minC"/>
    <property type="match status" value="1"/>
</dbReference>
<evidence type="ECO:0000259" key="8">
    <source>
        <dbReference type="Pfam" id="PF22642"/>
    </source>
</evidence>
<dbReference type="SUPFAM" id="SSF63848">
    <property type="entry name" value="Cell-division inhibitor MinC, C-terminal domain"/>
    <property type="match status" value="1"/>
</dbReference>
<dbReference type="AlphaFoldDB" id="A0A5R9FB19"/>
<dbReference type="InterPro" id="IPR013033">
    <property type="entry name" value="MinC"/>
</dbReference>
<dbReference type="GO" id="GO:0000917">
    <property type="term" value="P:division septum assembly"/>
    <property type="evidence" value="ECO:0007669"/>
    <property type="project" value="UniProtKB-KW"/>
</dbReference>
<comment type="subunit">
    <text evidence="5 6">Interacts with MinD and FtsZ.</text>
</comment>
<comment type="caution">
    <text evidence="9">The sequence shown here is derived from an EMBL/GenBank/DDBJ whole genome shotgun (WGS) entry which is preliminary data.</text>
</comment>
<evidence type="ECO:0000313" key="10">
    <source>
        <dbReference type="Proteomes" id="UP000308230"/>
    </source>
</evidence>
<accession>A0A5R9FB19</accession>
<reference evidence="9 10" key="1">
    <citation type="submission" date="2019-04" db="EMBL/GenBank/DDBJ databases">
        <title>Bacillus caeni sp. nov., a bacterium isolated from mangrove sediment.</title>
        <authorList>
            <person name="Huang H."/>
            <person name="Mo K."/>
            <person name="Hu Y."/>
        </authorList>
    </citation>
    <scope>NUCLEOTIDE SEQUENCE [LARGE SCALE GENOMIC DNA]</scope>
    <source>
        <strain evidence="9 10">HB172195</strain>
    </source>
</reference>
<evidence type="ECO:0000256" key="2">
    <source>
        <dbReference type="ARBA" id="ARBA00022618"/>
    </source>
</evidence>
<evidence type="ECO:0000256" key="3">
    <source>
        <dbReference type="ARBA" id="ARBA00023210"/>
    </source>
</evidence>
<dbReference type="HAMAP" id="MF_00267">
    <property type="entry name" value="MinC"/>
    <property type="match status" value="1"/>
</dbReference>
<dbReference type="PANTHER" id="PTHR34108">
    <property type="entry name" value="SEPTUM SITE-DETERMINING PROTEIN MINC"/>
    <property type="match status" value="1"/>
</dbReference>
<dbReference type="Pfam" id="PF22642">
    <property type="entry name" value="MinC_N_1"/>
    <property type="match status" value="1"/>
</dbReference>
<dbReference type="Proteomes" id="UP000308230">
    <property type="component" value="Unassembled WGS sequence"/>
</dbReference>
<comment type="similarity">
    <text evidence="1 6">Belongs to the MinC family.</text>
</comment>
<dbReference type="InterPro" id="IPR005526">
    <property type="entry name" value="Septum_form_inhib_MinC_C"/>
</dbReference>
<dbReference type="InterPro" id="IPR055219">
    <property type="entry name" value="MinC_N_1"/>
</dbReference>
<organism evidence="9 10">
    <name type="scientific">Exobacillus caeni</name>
    <dbReference type="NCBI Taxonomy" id="2574798"/>
    <lineage>
        <taxon>Bacteria</taxon>
        <taxon>Bacillati</taxon>
        <taxon>Bacillota</taxon>
        <taxon>Bacilli</taxon>
        <taxon>Bacillales</taxon>
        <taxon>Guptibacillaceae</taxon>
        <taxon>Exobacillus</taxon>
    </lineage>
</organism>
<evidence type="ECO:0000256" key="4">
    <source>
        <dbReference type="ARBA" id="ARBA00023306"/>
    </source>
</evidence>
<keyword evidence="10" id="KW-1185">Reference proteome</keyword>
<evidence type="ECO:0000256" key="5">
    <source>
        <dbReference type="ARBA" id="ARBA00046874"/>
    </source>
</evidence>
<feature type="domain" description="Septum formation inhibitor MinC C-terminal" evidence="7">
    <location>
        <begin position="107"/>
        <end position="207"/>
    </location>
</feature>
<keyword evidence="2 6" id="KW-0132">Cell division</keyword>